<dbReference type="EMBL" id="AYLO01000112">
    <property type="protein sequence ID" value="ESS70661.1"/>
    <property type="molecule type" value="Genomic_DNA"/>
</dbReference>
<keyword evidence="2" id="KW-1185">Reference proteome</keyword>
<comment type="caution">
    <text evidence="1">The sequence shown here is derived from an EMBL/GenBank/DDBJ whole genome shotgun (WGS) entry which is preliminary data.</text>
</comment>
<dbReference type="NCBIfam" id="TIGR03373">
    <property type="entry name" value="VI_minor_4"/>
    <property type="match status" value="1"/>
</dbReference>
<proteinExistence type="predicted"/>
<dbReference type="PIRSF" id="PIRSF029287">
    <property type="entry name" value="UCP029287"/>
    <property type="match status" value="1"/>
</dbReference>
<dbReference type="InterPro" id="IPR017748">
    <property type="entry name" value="TagF"/>
</dbReference>
<sequence length="250" mass="28193">MPTEPVNVVGYHGKVPKHGDFVSRGLPNTFIGTWDVWLQEAIHTSRQQLGNNWLDYYLTSPLYRFVLSPGICGDLAWMGTMMPSVDKVGRYYPMTISLNNPSAVNPFVALQSNNSWFEQVELLILSCLNDDFNLENFYQSVCQLTPNTVSMPSDQSEPFTNQMNDLAFPTSLRQPLSSISSLPEILSAILDRLLKDHCLAYSVWWTQGSDHVEPSLLICTGLPSFDGISAMFDGNWQQWGWEGKRYAIPS</sequence>
<evidence type="ECO:0000313" key="2">
    <source>
        <dbReference type="Proteomes" id="UP000017842"/>
    </source>
</evidence>
<organism evidence="1 2">
    <name type="scientific">Methyloglobulus morosus KoM1</name>
    <dbReference type="NCBI Taxonomy" id="1116472"/>
    <lineage>
        <taxon>Bacteria</taxon>
        <taxon>Pseudomonadati</taxon>
        <taxon>Pseudomonadota</taxon>
        <taxon>Gammaproteobacteria</taxon>
        <taxon>Methylococcales</taxon>
        <taxon>Methylococcaceae</taxon>
        <taxon>Methyloglobulus</taxon>
    </lineage>
</organism>
<protein>
    <submittedName>
        <fullName evidence="1">Type VI secretion system-associated protein</fullName>
    </submittedName>
</protein>
<dbReference type="RefSeq" id="WP_023495818.1">
    <property type="nucleotide sequence ID" value="NZ_AYLO01000112.1"/>
</dbReference>
<gene>
    <name evidence="1" type="ORF">MGMO_120c00480</name>
</gene>
<dbReference type="InterPro" id="IPR038225">
    <property type="entry name" value="TagF_sf"/>
</dbReference>
<dbReference type="eggNOG" id="COG3913">
    <property type="taxonomic scope" value="Bacteria"/>
</dbReference>
<dbReference type="STRING" id="1116472.MGMO_120c00480"/>
<dbReference type="Pfam" id="PF09867">
    <property type="entry name" value="TagF_N"/>
    <property type="match status" value="1"/>
</dbReference>
<dbReference type="AlphaFoldDB" id="V5DTC2"/>
<dbReference type="Proteomes" id="UP000017842">
    <property type="component" value="Unassembled WGS sequence"/>
</dbReference>
<dbReference type="OrthoDB" id="9801841at2"/>
<accession>V5DTC2</accession>
<name>V5DTC2_9GAMM</name>
<dbReference type="Gene3D" id="3.40.1730.10">
    <property type="entry name" value="pa0076 domain"/>
    <property type="match status" value="1"/>
</dbReference>
<evidence type="ECO:0000313" key="1">
    <source>
        <dbReference type="EMBL" id="ESS70661.1"/>
    </source>
</evidence>
<dbReference type="PATRIC" id="fig|1116472.3.peg.3164"/>
<reference evidence="1 2" key="1">
    <citation type="journal article" date="2013" name="Genome Announc.">
        <title>Draft Genome Sequence of the Methanotrophic Gammaproteobacterium Methyloglobulus morosus DSM 22980 Strain KoM1.</title>
        <authorList>
            <person name="Poehlein A."/>
            <person name="Deutzmann J.S."/>
            <person name="Daniel R."/>
            <person name="Simeonova D.D."/>
        </authorList>
    </citation>
    <scope>NUCLEOTIDE SEQUENCE [LARGE SCALE GENOMIC DNA]</scope>
    <source>
        <strain evidence="1 2">KoM1</strain>
    </source>
</reference>